<feature type="binding site" evidence="4">
    <location>
        <position position="502"/>
    </location>
    <ligand>
        <name>AMP</name>
        <dbReference type="ChEBI" id="CHEBI:456215"/>
    </ligand>
</feature>
<dbReference type="EMBL" id="JALJOS010000002">
    <property type="protein sequence ID" value="KAK9842957.1"/>
    <property type="molecule type" value="Genomic_DNA"/>
</dbReference>
<dbReference type="SMART" id="SM00471">
    <property type="entry name" value="HDc"/>
    <property type="match status" value="1"/>
</dbReference>
<dbReference type="Gene3D" id="1.10.1300.10">
    <property type="entry name" value="3'5'-cyclic nucleotide phosphodiesterase, catalytic domain"/>
    <property type="match status" value="1"/>
</dbReference>
<dbReference type="PROSITE" id="PS00126">
    <property type="entry name" value="PDEASE_I_1"/>
    <property type="match status" value="1"/>
</dbReference>
<gene>
    <name evidence="10" type="ORF">WJX74_004848</name>
</gene>
<organism evidence="10 11">
    <name type="scientific">Apatococcus lobatus</name>
    <dbReference type="NCBI Taxonomy" id="904363"/>
    <lineage>
        <taxon>Eukaryota</taxon>
        <taxon>Viridiplantae</taxon>
        <taxon>Chlorophyta</taxon>
        <taxon>core chlorophytes</taxon>
        <taxon>Trebouxiophyceae</taxon>
        <taxon>Chlorellales</taxon>
        <taxon>Chlorellaceae</taxon>
        <taxon>Apatococcus</taxon>
    </lineage>
</organism>
<keyword evidence="7" id="KW-0175">Coiled coil</keyword>
<feature type="binding site" evidence="5">
    <location>
        <position position="502"/>
    </location>
    <ligand>
        <name>Zn(2+)</name>
        <dbReference type="ChEBI" id="CHEBI:29105"/>
        <label>1</label>
    </ligand>
</feature>
<protein>
    <recommendedName>
        <fullName evidence="6">Phosphodiesterase</fullName>
        <ecNumber evidence="6">3.1.4.-</ecNumber>
    </recommendedName>
</protein>
<accession>A0AAW1SBF0</accession>
<proteinExistence type="inferred from homology"/>
<dbReference type="SUPFAM" id="SSF109604">
    <property type="entry name" value="HD-domain/PDEase-like"/>
    <property type="match status" value="1"/>
</dbReference>
<dbReference type="EC" id="3.1.4.-" evidence="6"/>
<dbReference type="AlphaFoldDB" id="A0AAW1SBF0"/>
<evidence type="ECO:0000256" key="5">
    <source>
        <dbReference type="PIRSR" id="PIRSR623088-3"/>
    </source>
</evidence>
<evidence type="ECO:0000256" key="8">
    <source>
        <dbReference type="SAM" id="MobiDB-lite"/>
    </source>
</evidence>
<keyword evidence="1 5" id="KW-0479">Metal-binding</keyword>
<keyword evidence="2 6" id="KW-0378">Hydrolase</keyword>
<name>A0AAW1SBF0_9CHLO</name>
<dbReference type="PANTHER" id="PTHR11347">
    <property type="entry name" value="CYCLIC NUCLEOTIDE PHOSPHODIESTERASE"/>
    <property type="match status" value="1"/>
</dbReference>
<sequence>MSHIVDPRIVLQQIFTAVNKNETVVNLSDGPFPLIHDGQAITVCISQITETFESANPASTWAALMQKENPIHSYLFDQTGHLQYANVQARNKWNLQGENVRSFTLEQLLIQDGERQPELAAAAIKAVCVDQQKLHRITLHDRDLQATCHYTQYDMRPICDLVPGRGCPVLLVSSLDVTHQRQLELNLEAAKDQLQRQNLCLEASKTRLEADQAKLEAQQAALKARLQQALQMTTIPKTNIDTVTVADKAVRLLDRMIEGDVPELEVLVAVRNAMVRETDLRQPMDLGEQLMHSSGLADDVGQAMVDLLQGDSHSSAKQVAKAQKNALSRGTTMRSSLMRPKRFSGSRQLSRDISQRLYLSSLQRSSSLADAAAADDPADHMSNYVDAAIIPHVESLLQEAADSWTFSIFDLSDATTRPLSTLAFFLLKGTGLMDIFQLEEEVVACFLRELEDGYLDNPYHSSTHAAGVLQMIHMLVQNGLIQSGVLDDSLQLSCYMAAICHDYAHPGLTNDFLIKTCHRTALVYNDNSPLENMHVSSSFQVMYNSPGAFFMAPIPRDTRDVLRASLIDLVLGTDMKKHFSTLSRFQAILPARRSSCSASGTQSHSIATPEAADAGAADNLPLASLPPDQKLLVAQMALKAADISHLAAPVDVHRKWTAQLTEEFFRQGDRERSLNMKISPLMDRNDSAGMVKSQVGFFEIVALPLFNGFVELIPDARPMLDGVMANYEYWHSQQIA</sequence>
<feature type="binding site" evidence="5">
    <location>
        <position position="464"/>
    </location>
    <ligand>
        <name>Zn(2+)</name>
        <dbReference type="ChEBI" id="CHEBI:29105"/>
        <label>1</label>
    </ligand>
</feature>
<dbReference type="InterPro" id="IPR036971">
    <property type="entry name" value="PDEase_catalytic_dom_sf"/>
</dbReference>
<evidence type="ECO:0000256" key="4">
    <source>
        <dbReference type="PIRSR" id="PIRSR623088-2"/>
    </source>
</evidence>
<feature type="binding site" evidence="5">
    <location>
        <position position="642"/>
    </location>
    <ligand>
        <name>Zn(2+)</name>
        <dbReference type="ChEBI" id="CHEBI:29105"/>
        <label>1</label>
    </ligand>
</feature>
<feature type="binding site" evidence="5">
    <location>
        <position position="501"/>
    </location>
    <ligand>
        <name>Zn(2+)</name>
        <dbReference type="ChEBI" id="CHEBI:29105"/>
        <label>1</label>
    </ligand>
</feature>
<dbReference type="GO" id="GO:0007165">
    <property type="term" value="P:signal transduction"/>
    <property type="evidence" value="ECO:0007669"/>
    <property type="project" value="InterPro"/>
</dbReference>
<dbReference type="PRINTS" id="PR00387">
    <property type="entry name" value="PDIESTERASE1"/>
</dbReference>
<reference evidence="10 11" key="1">
    <citation type="journal article" date="2024" name="Nat. Commun.">
        <title>Phylogenomics reveals the evolutionary origins of lichenization in chlorophyte algae.</title>
        <authorList>
            <person name="Puginier C."/>
            <person name="Libourel C."/>
            <person name="Otte J."/>
            <person name="Skaloud P."/>
            <person name="Haon M."/>
            <person name="Grisel S."/>
            <person name="Petersen M."/>
            <person name="Berrin J.G."/>
            <person name="Delaux P.M."/>
            <person name="Dal Grande F."/>
            <person name="Keller J."/>
        </authorList>
    </citation>
    <scope>NUCLEOTIDE SEQUENCE [LARGE SCALE GENOMIC DNA]</scope>
    <source>
        <strain evidence="10 11">SAG 2145</strain>
    </source>
</reference>
<evidence type="ECO:0000256" key="1">
    <source>
        <dbReference type="ARBA" id="ARBA00022723"/>
    </source>
</evidence>
<feature type="active site" description="Proton donor" evidence="3">
    <location>
        <position position="460"/>
    </location>
</feature>
<feature type="domain" description="PDEase" evidence="9">
    <location>
        <begin position="385"/>
        <end position="736"/>
    </location>
</feature>
<dbReference type="PROSITE" id="PS51845">
    <property type="entry name" value="PDEASE_I_2"/>
    <property type="match status" value="1"/>
</dbReference>
<feature type="binding site" evidence="4">
    <location>
        <position position="694"/>
    </location>
    <ligand>
        <name>AMP</name>
        <dbReference type="ChEBI" id="CHEBI:456215"/>
    </ligand>
</feature>
<dbReference type="InterPro" id="IPR023088">
    <property type="entry name" value="PDEase"/>
</dbReference>
<evidence type="ECO:0000256" key="7">
    <source>
        <dbReference type="SAM" id="Coils"/>
    </source>
</evidence>
<evidence type="ECO:0000313" key="11">
    <source>
        <dbReference type="Proteomes" id="UP001438707"/>
    </source>
</evidence>
<comment type="cofactor">
    <cofactor evidence="6">
        <name>a divalent metal cation</name>
        <dbReference type="ChEBI" id="CHEBI:60240"/>
    </cofactor>
    <text evidence="6">Binds 2 divalent metal cations per subunit. Site 1 may preferentially bind zinc ions, while site 2 has a preference for magnesium and/or manganese ions.</text>
</comment>
<dbReference type="GO" id="GO:0004114">
    <property type="term" value="F:3',5'-cyclic-nucleotide phosphodiesterase activity"/>
    <property type="evidence" value="ECO:0007669"/>
    <property type="project" value="InterPro"/>
</dbReference>
<dbReference type="Pfam" id="PF00233">
    <property type="entry name" value="PDEase_I"/>
    <property type="match status" value="1"/>
</dbReference>
<feature type="binding site" evidence="4">
    <location>
        <begin position="460"/>
        <end position="464"/>
    </location>
    <ligand>
        <name>AMP</name>
        <dbReference type="ChEBI" id="CHEBI:456215"/>
    </ligand>
</feature>
<dbReference type="GO" id="GO:0046872">
    <property type="term" value="F:metal ion binding"/>
    <property type="evidence" value="ECO:0007669"/>
    <property type="project" value="UniProtKB-KW"/>
</dbReference>
<comment type="similarity">
    <text evidence="6">Belongs to the cyclic nucleotide phosphodiesterase family.</text>
</comment>
<dbReference type="Proteomes" id="UP001438707">
    <property type="component" value="Unassembled WGS sequence"/>
</dbReference>
<evidence type="ECO:0000256" key="6">
    <source>
        <dbReference type="RuleBase" id="RU363067"/>
    </source>
</evidence>
<keyword evidence="11" id="KW-1185">Reference proteome</keyword>
<feature type="compositionally biased region" description="Polar residues" evidence="8">
    <location>
        <begin position="325"/>
        <end position="335"/>
    </location>
</feature>
<dbReference type="InterPro" id="IPR003607">
    <property type="entry name" value="HD/PDEase_dom"/>
</dbReference>
<evidence type="ECO:0000256" key="3">
    <source>
        <dbReference type="PIRSR" id="PIRSR623088-1"/>
    </source>
</evidence>
<feature type="region of interest" description="Disordered" evidence="8">
    <location>
        <begin position="315"/>
        <end position="349"/>
    </location>
</feature>
<evidence type="ECO:0000256" key="2">
    <source>
        <dbReference type="ARBA" id="ARBA00022801"/>
    </source>
</evidence>
<dbReference type="CDD" id="cd00077">
    <property type="entry name" value="HDc"/>
    <property type="match status" value="1"/>
</dbReference>
<comment type="caution">
    <text evidence="10">The sequence shown here is derived from an EMBL/GenBank/DDBJ whole genome shotgun (WGS) entry which is preliminary data.</text>
</comment>
<evidence type="ECO:0000259" key="9">
    <source>
        <dbReference type="PROSITE" id="PS51845"/>
    </source>
</evidence>
<dbReference type="InterPro" id="IPR023174">
    <property type="entry name" value="PDEase_CS"/>
</dbReference>
<feature type="binding site" evidence="4">
    <location>
        <position position="642"/>
    </location>
    <ligand>
        <name>AMP</name>
        <dbReference type="ChEBI" id="CHEBI:456215"/>
    </ligand>
</feature>
<dbReference type="InterPro" id="IPR002073">
    <property type="entry name" value="PDEase_catalytic_dom"/>
</dbReference>
<feature type="coiled-coil region" evidence="7">
    <location>
        <begin position="180"/>
        <end position="232"/>
    </location>
</feature>
<feature type="binding site" evidence="5">
    <location>
        <position position="502"/>
    </location>
    <ligand>
        <name>Zn(2+)</name>
        <dbReference type="ChEBI" id="CHEBI:29105"/>
        <label>2</label>
    </ligand>
</feature>
<evidence type="ECO:0000313" key="10">
    <source>
        <dbReference type="EMBL" id="KAK9842957.1"/>
    </source>
</evidence>